<evidence type="ECO:0000313" key="2">
    <source>
        <dbReference type="Proteomes" id="UP000789702"/>
    </source>
</evidence>
<evidence type="ECO:0000313" key="1">
    <source>
        <dbReference type="EMBL" id="CAG8467014.1"/>
    </source>
</evidence>
<reference evidence="1" key="1">
    <citation type="submission" date="2021-06" db="EMBL/GenBank/DDBJ databases">
        <authorList>
            <person name="Kallberg Y."/>
            <person name="Tangrot J."/>
            <person name="Rosling A."/>
        </authorList>
    </citation>
    <scope>NUCLEOTIDE SEQUENCE</scope>
    <source>
        <strain evidence="1">IL203A</strain>
    </source>
</reference>
<keyword evidence="2" id="KW-1185">Reference proteome</keyword>
<dbReference type="Proteomes" id="UP000789702">
    <property type="component" value="Unassembled WGS sequence"/>
</dbReference>
<accession>A0ACA9KED5</accession>
<organism evidence="1 2">
    <name type="scientific">Dentiscutata heterogama</name>
    <dbReference type="NCBI Taxonomy" id="1316150"/>
    <lineage>
        <taxon>Eukaryota</taxon>
        <taxon>Fungi</taxon>
        <taxon>Fungi incertae sedis</taxon>
        <taxon>Mucoromycota</taxon>
        <taxon>Glomeromycotina</taxon>
        <taxon>Glomeromycetes</taxon>
        <taxon>Diversisporales</taxon>
        <taxon>Gigasporaceae</taxon>
        <taxon>Dentiscutata</taxon>
    </lineage>
</organism>
<protein>
    <submittedName>
        <fullName evidence="1">5487_t:CDS:1</fullName>
    </submittedName>
</protein>
<sequence length="417" mass="47370">MAPRKNKALEVYIAVTRNKVPVTRNKTPIKTQAKKTIGSASKVSTLPSRKRQENKKSANKRIENYSDEDEEDREDREDGEDEIGEYEQCLDELEEDNIGSASKASALPLRRQNSPKSMNVQDQKIRNKVTKIYSDDDEHRLENNYEEFAKNSASKVSRANTYTSRTVTMDSHATTGNSMAMPMCRNKVSHMTAVTSAAIPTNMNKDTETQITKFFDASNEFEIALWIANHPKILNLAMIIQRAQVTNIDDSYKTLLDNDNMSNNLPSNISISEIDHILKTDVRMKTLIRDVGTWYDGYQYNFHRYILGLANQYSQLHEGEELVDSELSEFVGVNVWCQILQLHLKCTDMVEMAKHPEIFTKLGIFVCQALKAVLIAGNNYQSTSAAIRDCDEYTIDLKIPTRLGVVKSLPVRELLNL</sequence>
<dbReference type="EMBL" id="CAJVPU010000955">
    <property type="protein sequence ID" value="CAG8467014.1"/>
    <property type="molecule type" value="Genomic_DNA"/>
</dbReference>
<proteinExistence type="predicted"/>
<gene>
    <name evidence="1" type="ORF">DHETER_LOCUS1541</name>
</gene>
<comment type="caution">
    <text evidence="1">The sequence shown here is derived from an EMBL/GenBank/DDBJ whole genome shotgun (WGS) entry which is preliminary data.</text>
</comment>
<name>A0ACA9KED5_9GLOM</name>